<dbReference type="AlphaFoldDB" id="A0A3B5Y075"/>
<feature type="compositionally biased region" description="Low complexity" evidence="1">
    <location>
        <begin position="68"/>
        <end position="83"/>
    </location>
</feature>
<evidence type="ECO:0000313" key="3">
    <source>
        <dbReference type="EnsemblPlants" id="TraesCS1A02G209700.1.cds1"/>
    </source>
</evidence>
<dbReference type="SUPFAM" id="SSF47699">
    <property type="entry name" value="Bifunctional inhibitor/lipid-transfer protein/seed storage 2S albumin"/>
    <property type="match status" value="1"/>
</dbReference>
<evidence type="ECO:0000256" key="1">
    <source>
        <dbReference type="SAM" id="MobiDB-lite"/>
    </source>
</evidence>
<organism evidence="3">
    <name type="scientific">Triticum aestivum</name>
    <name type="common">Wheat</name>
    <dbReference type="NCBI Taxonomy" id="4565"/>
    <lineage>
        <taxon>Eukaryota</taxon>
        <taxon>Viridiplantae</taxon>
        <taxon>Streptophyta</taxon>
        <taxon>Embryophyta</taxon>
        <taxon>Tracheophyta</taxon>
        <taxon>Spermatophyta</taxon>
        <taxon>Magnoliopsida</taxon>
        <taxon>Liliopsida</taxon>
        <taxon>Poales</taxon>
        <taxon>Poaceae</taxon>
        <taxon>BOP clade</taxon>
        <taxon>Pooideae</taxon>
        <taxon>Triticodae</taxon>
        <taxon>Triticeae</taxon>
        <taxon>Triticinae</taxon>
        <taxon>Triticum</taxon>
    </lineage>
</organism>
<dbReference type="Gramene" id="TraesCS1A03G0554300.1">
    <property type="protein sequence ID" value="TraesCS1A03G0554300.1.CDS1"/>
    <property type="gene ID" value="TraesCS1A03G0554300"/>
</dbReference>
<dbReference type="PANTHER" id="PTHR31731">
    <property type="match status" value="1"/>
</dbReference>
<dbReference type="InterPro" id="IPR027923">
    <property type="entry name" value="Hydrophob_seed_dom"/>
</dbReference>
<dbReference type="STRING" id="4565.A0A3B5Y075"/>
<dbReference type="OrthoDB" id="696558at2759"/>
<feature type="domain" description="Bifunctional inhibitor/plant lipid transfer protein/seed storage helical" evidence="2">
    <location>
        <begin position="93"/>
        <end position="184"/>
    </location>
</feature>
<dbReference type="SMART" id="SM00499">
    <property type="entry name" value="AAI"/>
    <property type="match status" value="1"/>
</dbReference>
<dbReference type="CDD" id="cd01958">
    <property type="entry name" value="HPS_like"/>
    <property type="match status" value="1"/>
</dbReference>
<accession>A0A3B5Y075</accession>
<dbReference type="InterPro" id="IPR036312">
    <property type="entry name" value="Bifun_inhib/LTP/seed_sf"/>
</dbReference>
<dbReference type="PaxDb" id="4565-Traes_1AL_29047BC2B.1"/>
<evidence type="ECO:0000313" key="4">
    <source>
        <dbReference type="Proteomes" id="UP000019116"/>
    </source>
</evidence>
<dbReference type="InterPro" id="IPR016140">
    <property type="entry name" value="Bifunc_inhib/LTP/seed_store"/>
</dbReference>
<keyword evidence="4" id="KW-1185">Reference proteome</keyword>
<name>A0A3B5Y075_WHEAT</name>
<feature type="region of interest" description="Disordered" evidence="1">
    <location>
        <begin position="68"/>
        <end position="90"/>
    </location>
</feature>
<sequence length="186" mass="18520">MTPLQIPPHARQLRHAPVLGTHSLVDLSNLCHSIVMAATGKTSSTVVALSTLALAASFLLLPVSSEAACPSKSKPTPSAPTVTGGSGSGGGKCPVDALKLGVCADVLGLGDGLTNLMAGSWSTASSGKKPCCELVGGLADLDAAVCLCTAIKANVLGVVDVGLPLQLGLLVNHCGRKLPAGFQCTN</sequence>
<dbReference type="Gramene" id="TraesCS1A02G209700.1">
    <property type="protein sequence ID" value="TraesCS1A02G209700.1.cds1"/>
    <property type="gene ID" value="TraesCS1A02G209700"/>
</dbReference>
<dbReference type="InterPro" id="IPR051636">
    <property type="entry name" value="Plant_LTP/defense-related"/>
</dbReference>
<reference evidence="3" key="2">
    <citation type="submission" date="2018-10" db="UniProtKB">
        <authorList>
            <consortium name="EnsemblPlants"/>
        </authorList>
    </citation>
    <scope>IDENTIFICATION</scope>
</reference>
<protein>
    <recommendedName>
        <fullName evidence="2">Bifunctional inhibitor/plant lipid transfer protein/seed storage helical domain-containing protein</fullName>
    </recommendedName>
</protein>
<reference evidence="3" key="1">
    <citation type="submission" date="2018-08" db="EMBL/GenBank/DDBJ databases">
        <authorList>
            <person name="Rossello M."/>
        </authorList>
    </citation>
    <scope>NUCLEOTIDE SEQUENCE [LARGE SCALE GENOMIC DNA]</scope>
    <source>
        <strain evidence="3">cv. Chinese Spring</strain>
    </source>
</reference>
<dbReference type="Pfam" id="PF14547">
    <property type="entry name" value="Hydrophob_seed"/>
    <property type="match status" value="1"/>
</dbReference>
<dbReference type="SMR" id="A0A3B5Y075"/>
<dbReference type="EnsemblPlants" id="TraesCS1A02G209700.1">
    <property type="protein sequence ID" value="TraesCS1A02G209700.1.cds1"/>
    <property type="gene ID" value="TraesCS1A02G209700"/>
</dbReference>
<evidence type="ECO:0000259" key="2">
    <source>
        <dbReference type="SMART" id="SM00499"/>
    </source>
</evidence>
<dbReference type="Gene3D" id="1.10.110.10">
    <property type="entry name" value="Plant lipid-transfer and hydrophobic proteins"/>
    <property type="match status" value="1"/>
</dbReference>
<dbReference type="Proteomes" id="UP000019116">
    <property type="component" value="Chromosome 1A"/>
</dbReference>
<proteinExistence type="predicted"/>